<dbReference type="AlphaFoldDB" id="A0A9X2S9A1"/>
<evidence type="ECO:0000313" key="5">
    <source>
        <dbReference type="Proteomes" id="UP001141950"/>
    </source>
</evidence>
<dbReference type="Gene3D" id="2.160.10.10">
    <property type="entry name" value="Hexapeptide repeat proteins"/>
    <property type="match status" value="1"/>
</dbReference>
<accession>A0A9X2S9A1</accession>
<dbReference type="InterPro" id="IPR050179">
    <property type="entry name" value="Trans_hexapeptide_repeat"/>
</dbReference>
<keyword evidence="5" id="KW-1185">Reference proteome</keyword>
<evidence type="ECO:0000259" key="3">
    <source>
        <dbReference type="Pfam" id="PF17836"/>
    </source>
</evidence>
<protein>
    <submittedName>
        <fullName evidence="4">Acetyltransferase</fullName>
    </submittedName>
</protein>
<feature type="domain" description="PglD N-terminal" evidence="3">
    <location>
        <begin position="4"/>
        <end position="81"/>
    </location>
</feature>
<dbReference type="PANTHER" id="PTHR43300:SF7">
    <property type="entry name" value="UDP-N-ACETYLBACILLOSAMINE N-ACETYLTRANSFERASE"/>
    <property type="match status" value="1"/>
</dbReference>
<dbReference type="EMBL" id="JANIPJ010000001">
    <property type="protein sequence ID" value="MCR2802507.1"/>
    <property type="molecule type" value="Genomic_DNA"/>
</dbReference>
<evidence type="ECO:0000256" key="2">
    <source>
        <dbReference type="PIRSR" id="PIRSR620019-2"/>
    </source>
</evidence>
<feature type="active site" description="Proton acceptor" evidence="1">
    <location>
        <position position="139"/>
    </location>
</feature>
<gene>
    <name evidence="4" type="ORF">NQZ67_01310</name>
</gene>
<dbReference type="NCBIfam" id="TIGR03570">
    <property type="entry name" value="NeuD_NnaD"/>
    <property type="match status" value="1"/>
</dbReference>
<name>A0A9X2S9A1_9BACL</name>
<dbReference type="InterPro" id="IPR020019">
    <property type="entry name" value="AcTrfase_PglD-like"/>
</dbReference>
<dbReference type="Pfam" id="PF17836">
    <property type="entry name" value="PglD_N"/>
    <property type="match status" value="1"/>
</dbReference>
<dbReference type="CDD" id="cd03360">
    <property type="entry name" value="LbH_AT_putative"/>
    <property type="match status" value="1"/>
</dbReference>
<sequence>MVKNIIVFGAGGHAKTVIDTLEKQGLYRIAGLLDGGKPAGSVIYGYEVLGNEEWLADRAGEIEGAIVAIGDNWRRSQVADAIRSLAPDLPFVSAIHPAAHIARGARIGAGSVIMAGAVLGSDAELGEHGIMYPGASIDHDCRIGRFVSWAPRSVSGGNVTVGDFSAIAIGAVLIHSVTVGEHCVVGAGSTVIRSIPSNTVAFGTPAKPVREREHGERYL</sequence>
<proteinExistence type="predicted"/>
<comment type="caution">
    <text evidence="4">The sequence shown here is derived from an EMBL/GenBank/DDBJ whole genome shotgun (WGS) entry which is preliminary data.</text>
</comment>
<feature type="site" description="Increases basicity of active site His" evidence="1">
    <location>
        <position position="140"/>
    </location>
</feature>
<dbReference type="Proteomes" id="UP001141950">
    <property type="component" value="Unassembled WGS sequence"/>
</dbReference>
<feature type="binding site" evidence="2">
    <location>
        <position position="169"/>
    </location>
    <ligand>
        <name>acetyl-CoA</name>
        <dbReference type="ChEBI" id="CHEBI:57288"/>
    </ligand>
</feature>
<evidence type="ECO:0000256" key="1">
    <source>
        <dbReference type="PIRSR" id="PIRSR620019-1"/>
    </source>
</evidence>
<dbReference type="InterPro" id="IPR011004">
    <property type="entry name" value="Trimer_LpxA-like_sf"/>
</dbReference>
<evidence type="ECO:0000313" key="4">
    <source>
        <dbReference type="EMBL" id="MCR2802507.1"/>
    </source>
</evidence>
<organism evidence="4 5">
    <name type="scientific">Paenibacillus soyae</name>
    <dbReference type="NCBI Taxonomy" id="2969249"/>
    <lineage>
        <taxon>Bacteria</taxon>
        <taxon>Bacillati</taxon>
        <taxon>Bacillota</taxon>
        <taxon>Bacilli</taxon>
        <taxon>Bacillales</taxon>
        <taxon>Paenibacillaceae</taxon>
        <taxon>Paenibacillus</taxon>
    </lineage>
</organism>
<reference evidence="4" key="1">
    <citation type="submission" date="2022-08" db="EMBL/GenBank/DDBJ databases">
        <title>The genomic sequence of strain Paenibacillus sp. SCIV0701.</title>
        <authorList>
            <person name="Zhao H."/>
        </authorList>
    </citation>
    <scope>NUCLEOTIDE SEQUENCE</scope>
    <source>
        <strain evidence="4">SCIV0701</strain>
    </source>
</reference>
<dbReference type="SUPFAM" id="SSF51161">
    <property type="entry name" value="Trimeric LpxA-like enzymes"/>
    <property type="match status" value="1"/>
</dbReference>
<dbReference type="RefSeq" id="WP_257442041.1">
    <property type="nucleotide sequence ID" value="NZ_JANIPJ010000001.1"/>
</dbReference>
<dbReference type="PANTHER" id="PTHR43300">
    <property type="entry name" value="ACETYLTRANSFERASE"/>
    <property type="match status" value="1"/>
</dbReference>
<dbReference type="Gene3D" id="3.40.50.20">
    <property type="match status" value="1"/>
</dbReference>
<feature type="binding site" evidence="2">
    <location>
        <position position="70"/>
    </location>
    <ligand>
        <name>substrate</name>
    </ligand>
</feature>
<dbReference type="InterPro" id="IPR041561">
    <property type="entry name" value="PglD_N"/>
</dbReference>